<dbReference type="AlphaFoldDB" id="A0A4S8M4D2"/>
<feature type="chain" id="PRO_5020402126" evidence="4">
    <location>
        <begin position="21"/>
        <end position="179"/>
    </location>
</feature>
<dbReference type="OrthoDB" id="194358at2759"/>
<feature type="repeat" description="ANK" evidence="3">
    <location>
        <begin position="103"/>
        <end position="135"/>
    </location>
</feature>
<dbReference type="PANTHER" id="PTHR24171:SF9">
    <property type="entry name" value="ANKYRIN REPEAT DOMAIN-CONTAINING PROTEIN 39"/>
    <property type="match status" value="1"/>
</dbReference>
<proteinExistence type="predicted"/>
<dbReference type="PROSITE" id="PS50088">
    <property type="entry name" value="ANK_REPEAT"/>
    <property type="match status" value="2"/>
</dbReference>
<evidence type="ECO:0000256" key="3">
    <source>
        <dbReference type="PROSITE-ProRule" id="PRU00023"/>
    </source>
</evidence>
<dbReference type="Pfam" id="PF12796">
    <property type="entry name" value="Ank_2"/>
    <property type="match status" value="1"/>
</dbReference>
<dbReference type="InterPro" id="IPR002110">
    <property type="entry name" value="Ankyrin_rpt"/>
</dbReference>
<keyword evidence="6" id="KW-1185">Reference proteome</keyword>
<accession>A0A4S8M4D2</accession>
<dbReference type="PANTHER" id="PTHR24171">
    <property type="entry name" value="ANKYRIN REPEAT DOMAIN-CONTAINING PROTEIN 39-RELATED"/>
    <property type="match status" value="1"/>
</dbReference>
<dbReference type="Gene3D" id="1.25.40.20">
    <property type="entry name" value="Ankyrin repeat-containing domain"/>
    <property type="match status" value="1"/>
</dbReference>
<feature type="repeat" description="ANK" evidence="3">
    <location>
        <begin position="70"/>
        <end position="102"/>
    </location>
</feature>
<evidence type="ECO:0000313" key="5">
    <source>
        <dbReference type="EMBL" id="THU97059.1"/>
    </source>
</evidence>
<organism evidence="5 6">
    <name type="scientific">Dendrothele bispora (strain CBS 962.96)</name>
    <dbReference type="NCBI Taxonomy" id="1314807"/>
    <lineage>
        <taxon>Eukaryota</taxon>
        <taxon>Fungi</taxon>
        <taxon>Dikarya</taxon>
        <taxon>Basidiomycota</taxon>
        <taxon>Agaricomycotina</taxon>
        <taxon>Agaricomycetes</taxon>
        <taxon>Agaricomycetidae</taxon>
        <taxon>Agaricales</taxon>
        <taxon>Agaricales incertae sedis</taxon>
        <taxon>Dendrothele</taxon>
    </lineage>
</organism>
<dbReference type="InterPro" id="IPR036770">
    <property type="entry name" value="Ankyrin_rpt-contain_sf"/>
</dbReference>
<gene>
    <name evidence="5" type="ORF">K435DRAFT_796842</name>
</gene>
<feature type="signal peptide" evidence="4">
    <location>
        <begin position="1"/>
        <end position="20"/>
    </location>
</feature>
<name>A0A4S8M4D2_DENBC</name>
<sequence length="179" mass="20540">MVMLFIINLIFLVDIELTLHRNKVIQGSNESNWTFGQDLAMLLLAMPLRDLTETMLERREKRQDKKRRDEHTESLKHAIEKEDFELCKQLIEKGADIDVKDSNDETAIQVALRLNKRDILQWLLEKGAGLSTEGQSEALLGATTCQDHENKAIVQILLERGADPNVQGEIFILNLIEIY</sequence>
<keyword evidence="2 3" id="KW-0040">ANK repeat</keyword>
<reference evidence="5 6" key="1">
    <citation type="journal article" date="2019" name="Nat. Ecol. Evol.">
        <title>Megaphylogeny resolves global patterns of mushroom evolution.</title>
        <authorList>
            <person name="Varga T."/>
            <person name="Krizsan K."/>
            <person name="Foldi C."/>
            <person name="Dima B."/>
            <person name="Sanchez-Garcia M."/>
            <person name="Sanchez-Ramirez S."/>
            <person name="Szollosi G.J."/>
            <person name="Szarkandi J.G."/>
            <person name="Papp V."/>
            <person name="Albert L."/>
            <person name="Andreopoulos W."/>
            <person name="Angelini C."/>
            <person name="Antonin V."/>
            <person name="Barry K.W."/>
            <person name="Bougher N.L."/>
            <person name="Buchanan P."/>
            <person name="Buyck B."/>
            <person name="Bense V."/>
            <person name="Catcheside P."/>
            <person name="Chovatia M."/>
            <person name="Cooper J."/>
            <person name="Damon W."/>
            <person name="Desjardin D."/>
            <person name="Finy P."/>
            <person name="Geml J."/>
            <person name="Haridas S."/>
            <person name="Hughes K."/>
            <person name="Justo A."/>
            <person name="Karasinski D."/>
            <person name="Kautmanova I."/>
            <person name="Kiss B."/>
            <person name="Kocsube S."/>
            <person name="Kotiranta H."/>
            <person name="LaButti K.M."/>
            <person name="Lechner B.E."/>
            <person name="Liimatainen K."/>
            <person name="Lipzen A."/>
            <person name="Lukacs Z."/>
            <person name="Mihaltcheva S."/>
            <person name="Morgado L.N."/>
            <person name="Niskanen T."/>
            <person name="Noordeloos M.E."/>
            <person name="Ohm R.A."/>
            <person name="Ortiz-Santana B."/>
            <person name="Ovrebo C."/>
            <person name="Racz N."/>
            <person name="Riley R."/>
            <person name="Savchenko A."/>
            <person name="Shiryaev A."/>
            <person name="Soop K."/>
            <person name="Spirin V."/>
            <person name="Szebenyi C."/>
            <person name="Tomsovsky M."/>
            <person name="Tulloss R.E."/>
            <person name="Uehling J."/>
            <person name="Grigoriev I.V."/>
            <person name="Vagvolgyi C."/>
            <person name="Papp T."/>
            <person name="Martin F.M."/>
            <person name="Miettinen O."/>
            <person name="Hibbett D.S."/>
            <person name="Nagy L.G."/>
        </authorList>
    </citation>
    <scope>NUCLEOTIDE SEQUENCE [LARGE SCALE GENOMIC DNA]</scope>
    <source>
        <strain evidence="5 6">CBS 962.96</strain>
    </source>
</reference>
<dbReference type="EMBL" id="ML179163">
    <property type="protein sequence ID" value="THU97059.1"/>
    <property type="molecule type" value="Genomic_DNA"/>
</dbReference>
<evidence type="ECO:0000256" key="1">
    <source>
        <dbReference type="ARBA" id="ARBA00022737"/>
    </source>
</evidence>
<protein>
    <submittedName>
        <fullName evidence="5">Uncharacterized protein</fullName>
    </submittedName>
</protein>
<keyword evidence="4" id="KW-0732">Signal</keyword>
<dbReference type="SMART" id="SM00248">
    <property type="entry name" value="ANK"/>
    <property type="match status" value="3"/>
</dbReference>
<dbReference type="Proteomes" id="UP000297245">
    <property type="component" value="Unassembled WGS sequence"/>
</dbReference>
<evidence type="ECO:0000256" key="4">
    <source>
        <dbReference type="SAM" id="SignalP"/>
    </source>
</evidence>
<evidence type="ECO:0000256" key="2">
    <source>
        <dbReference type="ARBA" id="ARBA00023043"/>
    </source>
</evidence>
<dbReference type="SUPFAM" id="SSF48403">
    <property type="entry name" value="Ankyrin repeat"/>
    <property type="match status" value="1"/>
</dbReference>
<evidence type="ECO:0000313" key="6">
    <source>
        <dbReference type="Proteomes" id="UP000297245"/>
    </source>
</evidence>
<keyword evidence="1" id="KW-0677">Repeat</keyword>